<evidence type="ECO:0000313" key="2">
    <source>
        <dbReference type="EMBL" id="ABS69789.1"/>
    </source>
</evidence>
<proteinExistence type="predicted"/>
<dbReference type="STRING" id="78245.Xaut_4568"/>
<gene>
    <name evidence="2" type="ordered locus">Xaut_4568</name>
</gene>
<dbReference type="Proteomes" id="UP000002417">
    <property type="component" value="Chromosome"/>
</dbReference>
<dbReference type="HOGENOM" id="CLU_2385404_0_0_5"/>
<reference evidence="2 3" key="1">
    <citation type="submission" date="2007-07" db="EMBL/GenBank/DDBJ databases">
        <title>Complete sequence of chromosome of Xanthobacter autotrophicus Py2.</title>
        <authorList>
            <consortium name="US DOE Joint Genome Institute"/>
            <person name="Copeland A."/>
            <person name="Lucas S."/>
            <person name="Lapidus A."/>
            <person name="Barry K."/>
            <person name="Glavina del Rio T."/>
            <person name="Hammon N."/>
            <person name="Israni S."/>
            <person name="Dalin E."/>
            <person name="Tice H."/>
            <person name="Pitluck S."/>
            <person name="Sims D."/>
            <person name="Brettin T."/>
            <person name="Bruce D."/>
            <person name="Detter J.C."/>
            <person name="Han C."/>
            <person name="Tapia R."/>
            <person name="Brainard J."/>
            <person name="Schmutz J."/>
            <person name="Larimer F."/>
            <person name="Land M."/>
            <person name="Hauser L."/>
            <person name="Kyrpides N."/>
            <person name="Kim E."/>
            <person name="Ensigns S.A."/>
            <person name="Richardson P."/>
        </authorList>
    </citation>
    <scope>NUCLEOTIDE SEQUENCE [LARGE SCALE GENOMIC DNA]</scope>
    <source>
        <strain evidence="3">ATCC BAA-1158 / Py2</strain>
    </source>
</reference>
<dbReference type="KEGG" id="xau:Xaut_4568"/>
<keyword evidence="3" id="KW-1185">Reference proteome</keyword>
<organism evidence="2 3">
    <name type="scientific">Xanthobacter autotrophicus (strain ATCC BAA-1158 / Py2)</name>
    <dbReference type="NCBI Taxonomy" id="78245"/>
    <lineage>
        <taxon>Bacteria</taxon>
        <taxon>Pseudomonadati</taxon>
        <taxon>Pseudomonadota</taxon>
        <taxon>Alphaproteobacteria</taxon>
        <taxon>Hyphomicrobiales</taxon>
        <taxon>Xanthobacteraceae</taxon>
        <taxon>Xanthobacter</taxon>
    </lineage>
</organism>
<accession>A7IP43</accession>
<sequence length="94" mass="10211">MSPSTAVMAGLVPTIHAGMLGKVFGRFRKQLGVDTRHKAGHDEGIAATPFLVSKQDPGAGPFAQKERGRDAAPSGTVERGRHRPRRDITQPWPW</sequence>
<evidence type="ECO:0000256" key="1">
    <source>
        <dbReference type="SAM" id="MobiDB-lite"/>
    </source>
</evidence>
<evidence type="ECO:0000313" key="3">
    <source>
        <dbReference type="Proteomes" id="UP000002417"/>
    </source>
</evidence>
<name>A7IP43_XANP2</name>
<dbReference type="EMBL" id="CP000781">
    <property type="protein sequence ID" value="ABS69789.1"/>
    <property type="molecule type" value="Genomic_DNA"/>
</dbReference>
<feature type="region of interest" description="Disordered" evidence="1">
    <location>
        <begin position="47"/>
        <end position="94"/>
    </location>
</feature>
<dbReference type="AlphaFoldDB" id="A7IP43"/>
<protein>
    <submittedName>
        <fullName evidence="2">Uncharacterized protein</fullName>
    </submittedName>
</protein>